<feature type="region of interest" description="Disordered" evidence="9">
    <location>
        <begin position="165"/>
        <end position="188"/>
    </location>
</feature>
<proteinExistence type="inferred from homology"/>
<evidence type="ECO:0000256" key="7">
    <source>
        <dbReference type="ARBA" id="ARBA00022927"/>
    </source>
</evidence>
<dbReference type="InterPro" id="IPR041212">
    <property type="entry name" value="Vta1_C"/>
</dbReference>
<keyword evidence="8" id="KW-0472">Membrane</keyword>
<evidence type="ECO:0000256" key="1">
    <source>
        <dbReference type="ARBA" id="ARBA00004481"/>
    </source>
</evidence>
<evidence type="ECO:0000256" key="5">
    <source>
        <dbReference type="ARBA" id="ARBA00022490"/>
    </source>
</evidence>
<evidence type="ECO:0000256" key="3">
    <source>
        <dbReference type="ARBA" id="ARBA00007895"/>
    </source>
</evidence>
<evidence type="ECO:0000256" key="9">
    <source>
        <dbReference type="SAM" id="MobiDB-lite"/>
    </source>
</evidence>
<dbReference type="AlphaFoldDB" id="A0AAW3C9N1"/>
<keyword evidence="5" id="KW-0963">Cytoplasm</keyword>
<feature type="compositionally biased region" description="Low complexity" evidence="9">
    <location>
        <begin position="202"/>
        <end position="220"/>
    </location>
</feature>
<dbReference type="GO" id="GO:0010008">
    <property type="term" value="C:endosome membrane"/>
    <property type="evidence" value="ECO:0007669"/>
    <property type="project" value="UniProtKB-SubCell"/>
</dbReference>
<evidence type="ECO:0000256" key="2">
    <source>
        <dbReference type="ARBA" id="ARBA00004496"/>
    </source>
</evidence>
<evidence type="ECO:0000256" key="8">
    <source>
        <dbReference type="ARBA" id="ARBA00023136"/>
    </source>
</evidence>
<gene>
    <name evidence="12" type="ORF">Q4I28_000956</name>
</gene>
<feature type="compositionally biased region" description="Polar residues" evidence="9">
    <location>
        <begin position="249"/>
        <end position="260"/>
    </location>
</feature>
<dbReference type="GO" id="GO:0032511">
    <property type="term" value="P:late endosome to vacuole transport via multivesicular body sorting pathway"/>
    <property type="evidence" value="ECO:0007669"/>
    <property type="project" value="InterPro"/>
</dbReference>
<feature type="compositionally biased region" description="Low complexity" evidence="9">
    <location>
        <begin position="296"/>
        <end position="309"/>
    </location>
</feature>
<protein>
    <submittedName>
        <fullName evidence="12">Vta1 like/Vta1 C-terminal domain containing protein</fullName>
    </submittedName>
</protein>
<evidence type="ECO:0000259" key="11">
    <source>
        <dbReference type="Pfam" id="PF18097"/>
    </source>
</evidence>
<keyword evidence="4" id="KW-0813">Transport</keyword>
<comment type="similarity">
    <text evidence="3">Belongs to the VTA1 family.</text>
</comment>
<dbReference type="Gene3D" id="1.25.40.270">
    <property type="entry name" value="Vacuolar protein sorting-associated protein vta1"/>
    <property type="match status" value="1"/>
</dbReference>
<keyword evidence="7" id="KW-0653">Protein transport</keyword>
<dbReference type="PANTHER" id="PTHR46009">
    <property type="entry name" value="VACUOLAR PROTEIN SORTING-ASSOCIATED PROTEIN VTA1 HOMOLOG"/>
    <property type="match status" value="1"/>
</dbReference>
<feature type="compositionally biased region" description="Polar residues" evidence="9">
    <location>
        <begin position="286"/>
        <end position="295"/>
    </location>
</feature>
<evidence type="ECO:0000256" key="4">
    <source>
        <dbReference type="ARBA" id="ARBA00022448"/>
    </source>
</evidence>
<dbReference type="GO" id="GO:0015031">
    <property type="term" value="P:protein transport"/>
    <property type="evidence" value="ECO:0007669"/>
    <property type="project" value="UniProtKB-KW"/>
</dbReference>
<keyword evidence="6" id="KW-0967">Endosome</keyword>
<dbReference type="InterPro" id="IPR039431">
    <property type="entry name" value="Vta1/CALS_N"/>
</dbReference>
<comment type="caution">
    <text evidence="12">The sequence shown here is derived from an EMBL/GenBank/DDBJ whole genome shotgun (WGS) entry which is preliminary data.</text>
</comment>
<feature type="compositionally biased region" description="Pro residues" evidence="9">
    <location>
        <begin position="229"/>
        <end position="245"/>
    </location>
</feature>
<evidence type="ECO:0000313" key="12">
    <source>
        <dbReference type="EMBL" id="KAL0530079.1"/>
    </source>
</evidence>
<dbReference type="InterPro" id="IPR044538">
    <property type="entry name" value="Vta1-like"/>
</dbReference>
<evidence type="ECO:0000256" key="6">
    <source>
        <dbReference type="ARBA" id="ARBA00022753"/>
    </source>
</evidence>
<evidence type="ECO:0000313" key="13">
    <source>
        <dbReference type="Proteomes" id="UP001501274"/>
    </source>
</evidence>
<comment type="subcellular location">
    <subcellularLocation>
        <location evidence="2">Cytoplasm</location>
    </subcellularLocation>
    <subcellularLocation>
        <location evidence="1">Endosome membrane</location>
        <topology evidence="1">Peripheral membrane protein</topology>
    </subcellularLocation>
</comment>
<name>A0AAW3C9N1_9TRYP</name>
<dbReference type="Gene3D" id="1.20.5.420">
    <property type="entry name" value="Immunoglobulin FC, subunit C"/>
    <property type="match status" value="1"/>
</dbReference>
<dbReference type="InterPro" id="IPR023175">
    <property type="entry name" value="Vta1/CALS_N_sf"/>
</dbReference>
<feature type="domain" description="Vta1/callose synthase N-terminal" evidence="10">
    <location>
        <begin position="18"/>
        <end position="159"/>
    </location>
</feature>
<sequence>MSSVSLLEKVPQPWAPLVRPFLQRSHEFENKEPLVAYYLRTHVAFLCMRLRKKEDKAGTTFLMTLLDALEASKTQLSAQLHGTDGRTVLTKFALVLFARADDAERTGNASMAIVRMFYTASVLLEATAQFTEDGAMDSIAAQKCKYAKYIAARMKKALDKKEPYVSPNKLEAGDSNEAGDGSTANGAGQAATFTTVPASCFTRPTSLPTSTSSWTPTPSTGQDNSRAPPYAPPPAMLKLDTPPPDYTFVANTQGSSNISAQPPPKKNVSATPKPQQPPQQQQRQRLSTSYSATPISSSSQQQQQQQQQQLCATPPNAGGVSATNFKPSVDQMIDAQKFASQAVSALQFYDYDTAKQQLVAALRVLNGAR</sequence>
<dbReference type="Pfam" id="PF04652">
    <property type="entry name" value="Vta1"/>
    <property type="match status" value="1"/>
</dbReference>
<feature type="region of interest" description="Disordered" evidence="9">
    <location>
        <begin position="200"/>
        <end position="325"/>
    </location>
</feature>
<feature type="domain" description="Vta1 C-terminal" evidence="11">
    <location>
        <begin position="330"/>
        <end position="366"/>
    </location>
</feature>
<dbReference type="PANTHER" id="PTHR46009:SF1">
    <property type="entry name" value="VACUOLAR PROTEIN SORTING-ASSOCIATED PROTEIN VTA1 HOMOLOG"/>
    <property type="match status" value="1"/>
</dbReference>
<dbReference type="Proteomes" id="UP001501274">
    <property type="component" value="Unassembled WGS sequence"/>
</dbReference>
<dbReference type="Pfam" id="PF18097">
    <property type="entry name" value="Vta1_C"/>
    <property type="match status" value="1"/>
</dbReference>
<accession>A0AAW3C9N1</accession>
<dbReference type="GO" id="GO:0005771">
    <property type="term" value="C:multivesicular body"/>
    <property type="evidence" value="ECO:0007669"/>
    <property type="project" value="TreeGrafter"/>
</dbReference>
<reference evidence="12 13" key="1">
    <citation type="submission" date="2024-02" db="EMBL/GenBank/DDBJ databases">
        <title>FIRST GENOME SEQUENCES OF Leishmania (Viannia) shawi, Leishmania (Viannia) lindenbergi AND Leishmania (Viannia) utingensis.</title>
        <authorList>
            <person name="Resadore F."/>
            <person name="Custodio M.G.F."/>
            <person name="Boite M.C."/>
            <person name="Cupolillo E."/>
            <person name="Ferreira G.E.M."/>
        </authorList>
    </citation>
    <scope>NUCLEOTIDE SEQUENCE [LARGE SCALE GENOMIC DNA]</scope>
    <source>
        <strain evidence="12 13">MDAS/BR/1979/M5533</strain>
    </source>
</reference>
<dbReference type="EMBL" id="JBAMZN010000006">
    <property type="protein sequence ID" value="KAL0530079.1"/>
    <property type="molecule type" value="Genomic_DNA"/>
</dbReference>
<keyword evidence="13" id="KW-1185">Reference proteome</keyword>
<organism evidence="12 13">
    <name type="scientific">Leishmania naiffi</name>
    <dbReference type="NCBI Taxonomy" id="5678"/>
    <lineage>
        <taxon>Eukaryota</taxon>
        <taxon>Discoba</taxon>
        <taxon>Euglenozoa</taxon>
        <taxon>Kinetoplastea</taxon>
        <taxon>Metakinetoplastina</taxon>
        <taxon>Trypanosomatida</taxon>
        <taxon>Trypanosomatidae</taxon>
        <taxon>Leishmaniinae</taxon>
        <taxon>Leishmania</taxon>
        <taxon>Leishmania naiffi species complex</taxon>
    </lineage>
</organism>
<evidence type="ECO:0000259" key="10">
    <source>
        <dbReference type="Pfam" id="PF04652"/>
    </source>
</evidence>